<dbReference type="InterPro" id="IPR026956">
    <property type="entry name" value="D-ser_dehydrat-like_dom"/>
</dbReference>
<dbReference type="PANTHER" id="PTHR28004:SF2">
    <property type="entry name" value="D-SERINE DEHYDRATASE"/>
    <property type="match status" value="1"/>
</dbReference>
<keyword evidence="2" id="KW-0456">Lyase</keyword>
<reference evidence="4 5" key="1">
    <citation type="submission" date="2019-03" db="EMBL/GenBank/DDBJ databases">
        <title>Genomic Encyclopedia of Type Strains, Phase IV (KMG-IV): sequencing the most valuable type-strain genomes for metagenomic binning, comparative biology and taxonomic classification.</title>
        <authorList>
            <person name="Goeker M."/>
        </authorList>
    </citation>
    <scope>NUCLEOTIDE SEQUENCE [LARGE SCALE GENOMIC DNA]</scope>
    <source>
        <strain evidence="4 5">DSM 101688</strain>
    </source>
</reference>
<dbReference type="GO" id="GO:0036088">
    <property type="term" value="P:D-serine catabolic process"/>
    <property type="evidence" value="ECO:0007669"/>
    <property type="project" value="TreeGrafter"/>
</dbReference>
<evidence type="ECO:0000313" key="5">
    <source>
        <dbReference type="Proteomes" id="UP000295304"/>
    </source>
</evidence>
<dbReference type="SMART" id="SM01119">
    <property type="entry name" value="D-ser_dehydrat"/>
    <property type="match status" value="1"/>
</dbReference>
<dbReference type="AlphaFoldDB" id="A0A4R3JIY6"/>
<comment type="similarity">
    <text evidence="1">Belongs to the DSD1 family.</text>
</comment>
<dbReference type="InterPro" id="IPR042208">
    <property type="entry name" value="D-ser_dehydrat-like_sf"/>
</dbReference>
<dbReference type="InterPro" id="IPR001608">
    <property type="entry name" value="Ala_racemase_N"/>
</dbReference>
<protein>
    <submittedName>
        <fullName evidence="4">D-serine deaminase-like pyridoxal phosphate-dependent protein</fullName>
    </submittedName>
</protein>
<evidence type="ECO:0000256" key="1">
    <source>
        <dbReference type="ARBA" id="ARBA00005323"/>
    </source>
</evidence>
<accession>A0A4R3JIY6</accession>
<dbReference type="InterPro" id="IPR051466">
    <property type="entry name" value="D-amino_acid_metab_enzyme"/>
</dbReference>
<dbReference type="Gene3D" id="3.20.20.10">
    <property type="entry name" value="Alanine racemase"/>
    <property type="match status" value="1"/>
</dbReference>
<dbReference type="EMBL" id="SLZW01000001">
    <property type="protein sequence ID" value="TCS64790.1"/>
    <property type="molecule type" value="Genomic_DNA"/>
</dbReference>
<dbReference type="Pfam" id="PF01168">
    <property type="entry name" value="Ala_racemase_N"/>
    <property type="match status" value="1"/>
</dbReference>
<gene>
    <name evidence="4" type="ORF">EDD55_101119</name>
</gene>
<dbReference type="SUPFAM" id="SSF51419">
    <property type="entry name" value="PLP-binding barrel"/>
    <property type="match status" value="1"/>
</dbReference>
<organism evidence="4 5">
    <name type="scientific">Varunaivibrio sulfuroxidans</name>
    <dbReference type="NCBI Taxonomy" id="1773489"/>
    <lineage>
        <taxon>Bacteria</taxon>
        <taxon>Pseudomonadati</taxon>
        <taxon>Pseudomonadota</taxon>
        <taxon>Alphaproteobacteria</taxon>
        <taxon>Rhodospirillales</taxon>
        <taxon>Magnetovibrionaceae</taxon>
        <taxon>Varunaivibrio</taxon>
    </lineage>
</organism>
<evidence type="ECO:0000313" key="4">
    <source>
        <dbReference type="EMBL" id="TCS64790.1"/>
    </source>
</evidence>
<sequence>MDIEGLITPALILDRRRLLSNAALMRDRAGRLGVTLRPHMKTAKSPEIGRIALGCDVGDADGTGPVTVSTLREADYFRGHGFNDILYAVAIAPGKLDQAAGMMSWGLDLKIVTDTVQGARAIAAHGSPFQVLIEIDCGDHRGGVADGDAALLEIAAAVEDGGKAKICGVMTHAGQSYDCRTPESMAEVAEIERRAAVDAADRLREAGFSCSIVSVGSTPTATFARDLSGVTEIRPGVYMFSDLFQAAIGTSRIDDLAVSVLASVIGRREGDNMALIDAGGLALSKDRSGAVLDDDPGYGLVCDPLTCRPIGDLRISAVSQEHGRVTSPSGTPLTLEIGSKVRILPNHACMTSAAYEAYHVVDGGDEIIARWRRCNGW</sequence>
<evidence type="ECO:0000256" key="2">
    <source>
        <dbReference type="ARBA" id="ARBA00023239"/>
    </source>
</evidence>
<dbReference type="Proteomes" id="UP000295304">
    <property type="component" value="Unassembled WGS sequence"/>
</dbReference>
<keyword evidence="5" id="KW-1185">Reference proteome</keyword>
<dbReference type="InterPro" id="IPR029066">
    <property type="entry name" value="PLP-binding_barrel"/>
</dbReference>
<dbReference type="Pfam" id="PF14031">
    <property type="entry name" value="D-ser_dehydrat"/>
    <property type="match status" value="1"/>
</dbReference>
<feature type="domain" description="D-serine dehydratase-like" evidence="3">
    <location>
        <begin position="257"/>
        <end position="362"/>
    </location>
</feature>
<dbReference type="OrthoDB" id="9772497at2"/>
<evidence type="ECO:0000259" key="3">
    <source>
        <dbReference type="SMART" id="SM01119"/>
    </source>
</evidence>
<proteinExistence type="inferred from homology"/>
<name>A0A4R3JIY6_9PROT</name>
<dbReference type="PANTHER" id="PTHR28004">
    <property type="entry name" value="ZGC:162816-RELATED"/>
    <property type="match status" value="1"/>
</dbReference>
<dbReference type="GO" id="GO:0008721">
    <property type="term" value="F:D-serine ammonia-lyase activity"/>
    <property type="evidence" value="ECO:0007669"/>
    <property type="project" value="TreeGrafter"/>
</dbReference>
<dbReference type="Gene3D" id="2.40.37.20">
    <property type="entry name" value="D-serine dehydratase-like domain"/>
    <property type="match status" value="1"/>
</dbReference>
<comment type="caution">
    <text evidence="4">The sequence shown here is derived from an EMBL/GenBank/DDBJ whole genome shotgun (WGS) entry which is preliminary data.</text>
</comment>
<dbReference type="RefSeq" id="WP_132937544.1">
    <property type="nucleotide sequence ID" value="NZ_CP119676.1"/>
</dbReference>